<protein>
    <recommendedName>
        <fullName evidence="3">Class I SAM-dependent methyltransferase</fullName>
    </recommendedName>
</protein>
<evidence type="ECO:0000313" key="1">
    <source>
        <dbReference type="EMBL" id="MFC7274597.1"/>
    </source>
</evidence>
<sequence>MTDSAPTPAVEIVRGELQPWTDYTGYRAPAGGPTLLALLDDLLPASIDRALIAGPHTTELISLVAARAAALTVLVRSVSDAQELRAAIPSPAVTVITGALDGLVGVAPFDVVIAADGLDRVLGADSPALNWPQRLAELRRLCAGGALAVVAVENEFALTGLYDRRPLDARHGDDEWRPLHDDPERPTSPAQVTAALGDGLTRLYAAFDEAGTIHTLLDVEAAAATRPGRPGASLAVTGLAAAAGHTPLLASVGDGASAAARAGLLGAVAPGWLAVLGDGGATHTAYAPGVLLADLDETGWTLSVSGSAPVVYASRLPDTESVETLLFRLAAAEDVPGFRAFAARLGEWGGAAEGLILLDDLFPDDGGFTRGVRGLVPVENDGRAELLAAAYHRLRDRLVRAHRRHPWPPWTVESDDLVATWLGMSGIEATPGVLKRGREIADRLAEPPADEPDLRTVLADAEADRLRAVELAGKVFGLERTMRFRDQSLRTREQQLRTIRDELRKLRNSPAMRLHEVTRKVAKVRHPRQFARALKRRLRKG</sequence>
<gene>
    <name evidence="1" type="ORF">ACFQS1_11445</name>
</gene>
<dbReference type="RefSeq" id="WP_378966732.1">
    <property type="nucleotide sequence ID" value="NZ_JBHTBJ010000006.1"/>
</dbReference>
<dbReference type="Proteomes" id="UP001596548">
    <property type="component" value="Unassembled WGS sequence"/>
</dbReference>
<name>A0ABW2HNC7_9ACTN</name>
<proteinExistence type="predicted"/>
<evidence type="ECO:0000313" key="2">
    <source>
        <dbReference type="Proteomes" id="UP001596548"/>
    </source>
</evidence>
<keyword evidence="2" id="KW-1185">Reference proteome</keyword>
<reference evidence="2" key="1">
    <citation type="journal article" date="2019" name="Int. J. Syst. Evol. Microbiol.">
        <title>The Global Catalogue of Microorganisms (GCM) 10K type strain sequencing project: providing services to taxonomists for standard genome sequencing and annotation.</title>
        <authorList>
            <consortium name="The Broad Institute Genomics Platform"/>
            <consortium name="The Broad Institute Genome Sequencing Center for Infectious Disease"/>
            <person name="Wu L."/>
            <person name="Ma J."/>
        </authorList>
    </citation>
    <scope>NUCLEOTIDE SEQUENCE [LARGE SCALE GENOMIC DNA]</scope>
    <source>
        <strain evidence="2">XZYJT-10</strain>
    </source>
</reference>
<comment type="caution">
    <text evidence="1">The sequence shown here is derived from an EMBL/GenBank/DDBJ whole genome shotgun (WGS) entry which is preliminary data.</text>
</comment>
<evidence type="ECO:0008006" key="3">
    <source>
        <dbReference type="Google" id="ProtNLM"/>
    </source>
</evidence>
<dbReference type="EMBL" id="JBHTBJ010000006">
    <property type="protein sequence ID" value="MFC7274597.1"/>
    <property type="molecule type" value="Genomic_DNA"/>
</dbReference>
<organism evidence="1 2">
    <name type="scientific">Paractinoplanes rhizophilus</name>
    <dbReference type="NCBI Taxonomy" id="1416877"/>
    <lineage>
        <taxon>Bacteria</taxon>
        <taxon>Bacillati</taxon>
        <taxon>Actinomycetota</taxon>
        <taxon>Actinomycetes</taxon>
        <taxon>Micromonosporales</taxon>
        <taxon>Micromonosporaceae</taxon>
        <taxon>Paractinoplanes</taxon>
    </lineage>
</organism>
<accession>A0ABW2HNC7</accession>